<proteinExistence type="predicted"/>
<dbReference type="Proteomes" id="UP001497535">
    <property type="component" value="Unassembled WGS sequence"/>
</dbReference>
<gene>
    <name evidence="1" type="ORF">MENTE1834_LOCUS24323</name>
</gene>
<keyword evidence="2" id="KW-1185">Reference proteome</keyword>
<evidence type="ECO:0000313" key="2">
    <source>
        <dbReference type="Proteomes" id="UP001497535"/>
    </source>
</evidence>
<dbReference type="EMBL" id="CAVMJV010000032">
    <property type="protein sequence ID" value="CAK5077407.1"/>
    <property type="molecule type" value="Genomic_DNA"/>
</dbReference>
<name>A0ACB0ZGD0_MELEN</name>
<organism evidence="1 2">
    <name type="scientific">Meloidogyne enterolobii</name>
    <name type="common">Root-knot nematode worm</name>
    <name type="synonym">Meloidogyne mayaguensis</name>
    <dbReference type="NCBI Taxonomy" id="390850"/>
    <lineage>
        <taxon>Eukaryota</taxon>
        <taxon>Metazoa</taxon>
        <taxon>Ecdysozoa</taxon>
        <taxon>Nematoda</taxon>
        <taxon>Chromadorea</taxon>
        <taxon>Rhabditida</taxon>
        <taxon>Tylenchina</taxon>
        <taxon>Tylenchomorpha</taxon>
        <taxon>Tylenchoidea</taxon>
        <taxon>Meloidogynidae</taxon>
        <taxon>Meloidogyninae</taxon>
        <taxon>Meloidogyne</taxon>
    </lineage>
</organism>
<protein>
    <submittedName>
        <fullName evidence="1">Uncharacterized protein</fullName>
    </submittedName>
</protein>
<sequence length="96" mass="11283">MDEAIMHIIEGWGNFGVKPLCKNHFGMLDNYFGVSKWCADCLEFMFSGAGGEVMTPNDESTFNFCLYVCKDCIKLTNYRNYTYRHTIRLRLYSYIY</sequence>
<reference evidence="1" key="1">
    <citation type="submission" date="2023-11" db="EMBL/GenBank/DDBJ databases">
        <authorList>
            <person name="Poullet M."/>
        </authorList>
    </citation>
    <scope>NUCLEOTIDE SEQUENCE</scope>
    <source>
        <strain evidence="1">E1834</strain>
    </source>
</reference>
<comment type="caution">
    <text evidence="1">The sequence shown here is derived from an EMBL/GenBank/DDBJ whole genome shotgun (WGS) entry which is preliminary data.</text>
</comment>
<accession>A0ACB0ZGD0</accession>
<evidence type="ECO:0000313" key="1">
    <source>
        <dbReference type="EMBL" id="CAK5077407.1"/>
    </source>
</evidence>